<dbReference type="AlphaFoldDB" id="A0A392SZN1"/>
<evidence type="ECO:0000313" key="1">
    <source>
        <dbReference type="EMBL" id="MCI53376.1"/>
    </source>
</evidence>
<sequence>MVACVLTRMVLLREEVSHAAE</sequence>
<keyword evidence="2" id="KW-1185">Reference proteome</keyword>
<evidence type="ECO:0000313" key="2">
    <source>
        <dbReference type="Proteomes" id="UP000265520"/>
    </source>
</evidence>
<organism evidence="1 2">
    <name type="scientific">Trifolium medium</name>
    <dbReference type="NCBI Taxonomy" id="97028"/>
    <lineage>
        <taxon>Eukaryota</taxon>
        <taxon>Viridiplantae</taxon>
        <taxon>Streptophyta</taxon>
        <taxon>Embryophyta</taxon>
        <taxon>Tracheophyta</taxon>
        <taxon>Spermatophyta</taxon>
        <taxon>Magnoliopsida</taxon>
        <taxon>eudicotyledons</taxon>
        <taxon>Gunneridae</taxon>
        <taxon>Pentapetalae</taxon>
        <taxon>rosids</taxon>
        <taxon>fabids</taxon>
        <taxon>Fabales</taxon>
        <taxon>Fabaceae</taxon>
        <taxon>Papilionoideae</taxon>
        <taxon>50 kb inversion clade</taxon>
        <taxon>NPAAA clade</taxon>
        <taxon>Hologalegina</taxon>
        <taxon>IRL clade</taxon>
        <taxon>Trifolieae</taxon>
        <taxon>Trifolium</taxon>
    </lineage>
</organism>
<name>A0A392SZN1_9FABA</name>
<dbReference type="EMBL" id="LXQA010462198">
    <property type="protein sequence ID" value="MCI53376.1"/>
    <property type="molecule type" value="Genomic_DNA"/>
</dbReference>
<proteinExistence type="predicted"/>
<accession>A0A392SZN1</accession>
<comment type="caution">
    <text evidence="1">The sequence shown here is derived from an EMBL/GenBank/DDBJ whole genome shotgun (WGS) entry which is preliminary data.</text>
</comment>
<protein>
    <submittedName>
        <fullName evidence="1">Uncharacterized protein</fullName>
    </submittedName>
</protein>
<dbReference type="Proteomes" id="UP000265520">
    <property type="component" value="Unassembled WGS sequence"/>
</dbReference>
<feature type="non-terminal residue" evidence="1">
    <location>
        <position position="21"/>
    </location>
</feature>
<reference evidence="1 2" key="1">
    <citation type="journal article" date="2018" name="Front. Plant Sci.">
        <title>Red Clover (Trifolium pratense) and Zigzag Clover (T. medium) - A Picture of Genomic Similarities and Differences.</title>
        <authorList>
            <person name="Dluhosova J."/>
            <person name="Istvanek J."/>
            <person name="Nedelnik J."/>
            <person name="Repkova J."/>
        </authorList>
    </citation>
    <scope>NUCLEOTIDE SEQUENCE [LARGE SCALE GENOMIC DNA]</scope>
    <source>
        <strain evidence="2">cv. 10/8</strain>
        <tissue evidence="1">Leaf</tissue>
    </source>
</reference>